<organism evidence="1 2">
    <name type="scientific">Listeria floridensis FSL S10-1187</name>
    <dbReference type="NCBI Taxonomy" id="1265817"/>
    <lineage>
        <taxon>Bacteria</taxon>
        <taxon>Bacillati</taxon>
        <taxon>Bacillota</taxon>
        <taxon>Bacilli</taxon>
        <taxon>Bacillales</taxon>
        <taxon>Listeriaceae</taxon>
        <taxon>Listeria</taxon>
    </lineage>
</organism>
<reference evidence="1 2" key="1">
    <citation type="journal article" date="2014" name="Int. J. Syst. Evol. Microbiol.">
        <title>Listeria floridensis sp. nov., Listeria aquatica sp. nov., Listeria cornellensis sp. nov., Listeria riparia sp. nov. and Listeria grandensis sp. nov., from agricultural and natural environments.</title>
        <authorList>
            <person name="den Bakker H.C."/>
            <person name="Warchocki S."/>
            <person name="Wright E.M."/>
            <person name="Allred A.F."/>
            <person name="Ahlstrom C."/>
            <person name="Manuel C.S."/>
            <person name="Stasiewicz M.J."/>
            <person name="Burrell A."/>
            <person name="Roof S."/>
            <person name="Strawn L."/>
            <person name="Fortes E.D."/>
            <person name="Nightingale K.K."/>
            <person name="Kephart D."/>
            <person name="Wiedmann M."/>
        </authorList>
    </citation>
    <scope>NUCLEOTIDE SEQUENCE [LARGE SCALE GENOMIC DNA]</scope>
    <source>
        <strain evidence="1 2">FSL S10-1187</strain>
    </source>
</reference>
<comment type="caution">
    <text evidence="1">The sequence shown here is derived from an EMBL/GenBank/DDBJ whole genome shotgun (WGS) entry which is preliminary data.</text>
</comment>
<sequence length="69" mass="8241">MARYQPIEDLKQSRKSRAELETELDTLSEFAIQVERDLIQRYFEKGKISRAEMKKCREDVMLMETDLLS</sequence>
<protein>
    <submittedName>
        <fullName evidence="1">Sodium/hydrogen exchanger family protein</fullName>
    </submittedName>
</protein>
<gene>
    <name evidence="1" type="ORF">MFLO_03630</name>
</gene>
<name>A0ABN0RHQ6_9LIST</name>
<evidence type="ECO:0000313" key="2">
    <source>
        <dbReference type="Proteomes" id="UP000019249"/>
    </source>
</evidence>
<proteinExistence type="predicted"/>
<dbReference type="EMBL" id="AODF01000005">
    <property type="protein sequence ID" value="EUJ33390.1"/>
    <property type="molecule type" value="Genomic_DNA"/>
</dbReference>
<dbReference type="RefSeq" id="WP_036096346.1">
    <property type="nucleotide sequence ID" value="NZ_AODF01000005.1"/>
</dbReference>
<keyword evidence="2" id="KW-1185">Reference proteome</keyword>
<dbReference type="Proteomes" id="UP000019249">
    <property type="component" value="Unassembled WGS sequence"/>
</dbReference>
<evidence type="ECO:0000313" key="1">
    <source>
        <dbReference type="EMBL" id="EUJ33390.1"/>
    </source>
</evidence>
<accession>A0ABN0RHQ6</accession>